<protein>
    <submittedName>
        <fullName evidence="4">Class I SAM-dependent methyltransferase</fullName>
        <ecNumber evidence="4">2.1.1.-</ecNumber>
    </submittedName>
</protein>
<reference evidence="4" key="2">
    <citation type="journal article" date="2022" name="Microbiol. Resour. Announc.">
        <title>Metagenome Sequencing to Explore Phylogenomics of Terrestrial Cyanobacteria.</title>
        <authorList>
            <person name="Ward R.D."/>
            <person name="Stajich J.E."/>
            <person name="Johansen J.R."/>
            <person name="Huntemann M."/>
            <person name="Clum A."/>
            <person name="Foster B."/>
            <person name="Foster B."/>
            <person name="Roux S."/>
            <person name="Palaniappan K."/>
            <person name="Varghese N."/>
            <person name="Mukherjee S."/>
            <person name="Reddy T.B.K."/>
            <person name="Daum C."/>
            <person name="Copeland A."/>
            <person name="Chen I.A."/>
            <person name="Ivanova N.N."/>
            <person name="Kyrpides N.C."/>
            <person name="Shapiro N."/>
            <person name="Eloe-Fadrosh E.A."/>
            <person name="Pietrasiak N."/>
        </authorList>
    </citation>
    <scope>NUCLEOTIDE SEQUENCE</scope>
    <source>
        <strain evidence="4">JT2-VF2</strain>
    </source>
</reference>
<dbReference type="PANTHER" id="PTHR43591">
    <property type="entry name" value="METHYLTRANSFERASE"/>
    <property type="match status" value="1"/>
</dbReference>
<evidence type="ECO:0000256" key="1">
    <source>
        <dbReference type="ARBA" id="ARBA00022603"/>
    </source>
</evidence>
<dbReference type="EMBL" id="JAHHHN010000009">
    <property type="protein sequence ID" value="MBW4562911.1"/>
    <property type="molecule type" value="Genomic_DNA"/>
</dbReference>
<keyword evidence="1 4" id="KW-0489">Methyltransferase</keyword>
<gene>
    <name evidence="4" type="ORF">KME32_17530</name>
</gene>
<keyword evidence="3" id="KW-0949">S-adenosyl-L-methionine</keyword>
<dbReference type="Pfam" id="PF01209">
    <property type="entry name" value="Ubie_methyltran"/>
    <property type="match status" value="1"/>
</dbReference>
<evidence type="ECO:0000256" key="2">
    <source>
        <dbReference type="ARBA" id="ARBA00022679"/>
    </source>
</evidence>
<dbReference type="CDD" id="cd02440">
    <property type="entry name" value="AdoMet_MTases"/>
    <property type="match status" value="1"/>
</dbReference>
<dbReference type="PROSITE" id="PS01184">
    <property type="entry name" value="UBIE_2"/>
    <property type="match status" value="1"/>
</dbReference>
<dbReference type="GO" id="GO:0008168">
    <property type="term" value="F:methyltransferase activity"/>
    <property type="evidence" value="ECO:0007669"/>
    <property type="project" value="UniProtKB-KW"/>
</dbReference>
<organism evidence="4 5">
    <name type="scientific">Mojavia pulchra JT2-VF2</name>
    <dbReference type="NCBI Taxonomy" id="287848"/>
    <lineage>
        <taxon>Bacteria</taxon>
        <taxon>Bacillati</taxon>
        <taxon>Cyanobacteriota</taxon>
        <taxon>Cyanophyceae</taxon>
        <taxon>Nostocales</taxon>
        <taxon>Nostocaceae</taxon>
    </lineage>
</organism>
<evidence type="ECO:0000313" key="5">
    <source>
        <dbReference type="Proteomes" id="UP000715781"/>
    </source>
</evidence>
<name>A0A951Q155_9NOST</name>
<dbReference type="SUPFAM" id="SSF53335">
    <property type="entry name" value="S-adenosyl-L-methionine-dependent methyltransferases"/>
    <property type="match status" value="1"/>
</dbReference>
<keyword evidence="2 4" id="KW-0808">Transferase</keyword>
<evidence type="ECO:0000313" key="4">
    <source>
        <dbReference type="EMBL" id="MBW4562911.1"/>
    </source>
</evidence>
<sequence length="284" mass="32185">MVSTEIPAVQRLYDRWVELAPSLCENIDLVDAWTKESTDLIISTFSDLEAKKVLDIGCGPGDPTLSLTTLVGEKGEIVGLDFVSRFIEELEKRATSKNLKNISVKLGNSLDLPFKNESFDAACCRFGMQYLTNDLKIRQLQEAYRVLKKGGEIVVVDWGEEAHGEIKNVYLDVLTKHTATKNVDKASTDFNLITALDFARLLKSVGFLNLQWDYAEIHWRWQGTPVTFWNFIRSMSPQMDSIFANIPEETANQIHEEIHRNVAKYYDGYFVSIPAKNIVVKGVK</sequence>
<dbReference type="InterPro" id="IPR029063">
    <property type="entry name" value="SAM-dependent_MTases_sf"/>
</dbReference>
<dbReference type="InterPro" id="IPR023576">
    <property type="entry name" value="UbiE/COQ5_MeTrFase_CS"/>
</dbReference>
<proteinExistence type="predicted"/>
<dbReference type="Gene3D" id="3.40.50.150">
    <property type="entry name" value="Vaccinia Virus protein VP39"/>
    <property type="match status" value="1"/>
</dbReference>
<dbReference type="AlphaFoldDB" id="A0A951Q155"/>
<dbReference type="Proteomes" id="UP000715781">
    <property type="component" value="Unassembled WGS sequence"/>
</dbReference>
<accession>A0A951Q155</accession>
<dbReference type="GO" id="GO:0032259">
    <property type="term" value="P:methylation"/>
    <property type="evidence" value="ECO:0007669"/>
    <property type="project" value="UniProtKB-KW"/>
</dbReference>
<evidence type="ECO:0000256" key="3">
    <source>
        <dbReference type="ARBA" id="ARBA00022691"/>
    </source>
</evidence>
<reference evidence="4" key="1">
    <citation type="submission" date="2021-05" db="EMBL/GenBank/DDBJ databases">
        <authorList>
            <person name="Pietrasiak N."/>
            <person name="Ward R."/>
            <person name="Stajich J.E."/>
            <person name="Kurbessoian T."/>
        </authorList>
    </citation>
    <scope>NUCLEOTIDE SEQUENCE</scope>
    <source>
        <strain evidence="4">JT2-VF2</strain>
    </source>
</reference>
<dbReference type="EC" id="2.1.1.-" evidence="4"/>
<comment type="caution">
    <text evidence="4">The sequence shown here is derived from an EMBL/GenBank/DDBJ whole genome shotgun (WGS) entry which is preliminary data.</text>
</comment>
<dbReference type="PANTHER" id="PTHR43591:SF24">
    <property type="entry name" value="2-METHOXY-6-POLYPRENYL-1,4-BENZOQUINOL METHYLASE, MITOCHONDRIAL"/>
    <property type="match status" value="1"/>
</dbReference>